<keyword evidence="3" id="KW-1185">Reference proteome</keyword>
<dbReference type="PANTHER" id="PTHR46880">
    <property type="entry name" value="RAS-ASSOCIATING DOMAIN-CONTAINING PROTEIN"/>
    <property type="match status" value="1"/>
</dbReference>
<keyword evidence="1" id="KW-0472">Membrane</keyword>
<evidence type="ECO:0008006" key="4">
    <source>
        <dbReference type="Google" id="ProtNLM"/>
    </source>
</evidence>
<name>A0A444UFY6_ACIRT</name>
<keyword evidence="1" id="KW-1133">Transmembrane helix</keyword>
<evidence type="ECO:0000313" key="3">
    <source>
        <dbReference type="Proteomes" id="UP000289886"/>
    </source>
</evidence>
<organism evidence="2 3">
    <name type="scientific">Acipenser ruthenus</name>
    <name type="common">Sterlet sturgeon</name>
    <dbReference type="NCBI Taxonomy" id="7906"/>
    <lineage>
        <taxon>Eukaryota</taxon>
        <taxon>Metazoa</taxon>
        <taxon>Chordata</taxon>
        <taxon>Craniata</taxon>
        <taxon>Vertebrata</taxon>
        <taxon>Euteleostomi</taxon>
        <taxon>Actinopterygii</taxon>
        <taxon>Chondrostei</taxon>
        <taxon>Acipenseriformes</taxon>
        <taxon>Acipenseridae</taxon>
        <taxon>Acipenser</taxon>
    </lineage>
</organism>
<feature type="transmembrane region" description="Helical" evidence="1">
    <location>
        <begin position="71"/>
        <end position="93"/>
    </location>
</feature>
<gene>
    <name evidence="2" type="ORF">EOD39_14433</name>
</gene>
<sequence>MTGRVSGVATQLRRAELYPDLVVWHCCNHRVELAVGDTIKEIFGINHFQNLLDKLYALYHASPKKQRELHYWAEGLAIIFLTIGRVLGIQWVASSDRTVKAVWLLYLVLYAHFNAALADQSRQQRK</sequence>
<dbReference type="AlphaFoldDB" id="A0A444UFY6"/>
<dbReference type="Proteomes" id="UP000289886">
    <property type="component" value="Unassembled WGS sequence"/>
</dbReference>
<reference evidence="2 3" key="1">
    <citation type="submission" date="2019-01" db="EMBL/GenBank/DDBJ databases">
        <title>Draft Genome and Complete Hox-Cluster Characterization of the Sterlet Sturgeon (Acipenser ruthenus).</title>
        <authorList>
            <person name="Wei Q."/>
        </authorList>
    </citation>
    <scope>NUCLEOTIDE SEQUENCE [LARGE SCALE GENOMIC DNA]</scope>
    <source>
        <strain evidence="2">WHYD16114868_AA</strain>
        <tissue evidence="2">Blood</tissue>
    </source>
</reference>
<keyword evidence="1" id="KW-0812">Transmembrane</keyword>
<protein>
    <recommendedName>
        <fullName evidence="4">Zinc finger protein 862</fullName>
    </recommendedName>
</protein>
<feature type="transmembrane region" description="Helical" evidence="1">
    <location>
        <begin position="99"/>
        <end position="118"/>
    </location>
</feature>
<dbReference type="PANTHER" id="PTHR46880:SF8">
    <property type="entry name" value="E3 SUMO-PROTEIN LIGASE KIAA1586"/>
    <property type="match status" value="1"/>
</dbReference>
<comment type="caution">
    <text evidence="2">The sequence shown here is derived from an EMBL/GenBank/DDBJ whole genome shotgun (WGS) entry which is preliminary data.</text>
</comment>
<dbReference type="EMBL" id="SCEB01214642">
    <property type="protein sequence ID" value="RXM34084.1"/>
    <property type="molecule type" value="Genomic_DNA"/>
</dbReference>
<accession>A0A444UFY6</accession>
<proteinExistence type="predicted"/>
<evidence type="ECO:0000256" key="1">
    <source>
        <dbReference type="SAM" id="Phobius"/>
    </source>
</evidence>
<evidence type="ECO:0000313" key="2">
    <source>
        <dbReference type="EMBL" id="RXM34084.1"/>
    </source>
</evidence>